<dbReference type="InterPro" id="IPR008271">
    <property type="entry name" value="Ser/Thr_kinase_AS"/>
</dbReference>
<evidence type="ECO:0000256" key="8">
    <source>
        <dbReference type="SAM" id="MobiDB-lite"/>
    </source>
</evidence>
<dbReference type="EMBL" id="JBFASG010000036">
    <property type="protein sequence ID" value="MEV4926593.1"/>
    <property type="molecule type" value="Genomic_DNA"/>
</dbReference>
<comment type="caution">
    <text evidence="10">The sequence shown here is derived from an EMBL/GenBank/DDBJ whole genome shotgun (WGS) entry which is preliminary data.</text>
</comment>
<dbReference type="SUPFAM" id="SSF56112">
    <property type="entry name" value="Protein kinase-like (PK-like)"/>
    <property type="match status" value="1"/>
</dbReference>
<reference evidence="10 11" key="1">
    <citation type="submission" date="2024-06" db="EMBL/GenBank/DDBJ databases">
        <title>The Natural Products Discovery Center: Release of the First 8490 Sequenced Strains for Exploring Actinobacteria Biosynthetic Diversity.</title>
        <authorList>
            <person name="Kalkreuter E."/>
            <person name="Kautsar S.A."/>
            <person name="Yang D."/>
            <person name="Bader C.D."/>
            <person name="Teijaro C.N."/>
            <person name="Fluegel L."/>
            <person name="Davis C.M."/>
            <person name="Simpson J.R."/>
            <person name="Lauterbach L."/>
            <person name="Steele A.D."/>
            <person name="Gui C."/>
            <person name="Meng S."/>
            <person name="Li G."/>
            <person name="Viehrig K."/>
            <person name="Ye F."/>
            <person name="Su P."/>
            <person name="Kiefer A.F."/>
            <person name="Nichols A."/>
            <person name="Cepeda A.J."/>
            <person name="Yan W."/>
            <person name="Fan B."/>
            <person name="Jiang Y."/>
            <person name="Adhikari A."/>
            <person name="Zheng C.-J."/>
            <person name="Schuster L."/>
            <person name="Cowan T.M."/>
            <person name="Smanski M.J."/>
            <person name="Chevrette M.G."/>
            <person name="De Carvalho L.P.S."/>
            <person name="Shen B."/>
        </authorList>
    </citation>
    <scope>NUCLEOTIDE SEQUENCE [LARGE SCALE GENOMIC DNA]</scope>
    <source>
        <strain evidence="10 11">NPDC053791</strain>
    </source>
</reference>
<accession>A0ABV3J1M9</accession>
<evidence type="ECO:0000256" key="5">
    <source>
        <dbReference type="ARBA" id="ARBA00022777"/>
    </source>
</evidence>
<protein>
    <recommendedName>
        <fullName evidence="2">non-specific serine/threonine protein kinase</fullName>
        <ecNumber evidence="2">2.7.11.1</ecNumber>
    </recommendedName>
</protein>
<dbReference type="RefSeq" id="WP_366089974.1">
    <property type="nucleotide sequence ID" value="NZ_JBFASG010000036.1"/>
</dbReference>
<dbReference type="PANTHER" id="PTHR43671:SF13">
    <property type="entry name" value="SERINE_THREONINE-PROTEIN KINASE NEK2"/>
    <property type="match status" value="1"/>
</dbReference>
<dbReference type="InterPro" id="IPR017441">
    <property type="entry name" value="Protein_kinase_ATP_BS"/>
</dbReference>
<evidence type="ECO:0000256" key="1">
    <source>
        <dbReference type="ARBA" id="ARBA00010886"/>
    </source>
</evidence>
<keyword evidence="4 7" id="KW-0547">Nucleotide-binding</keyword>
<evidence type="ECO:0000256" key="7">
    <source>
        <dbReference type="PROSITE-ProRule" id="PRU10141"/>
    </source>
</evidence>
<keyword evidence="5 10" id="KW-0418">Kinase</keyword>
<evidence type="ECO:0000256" key="4">
    <source>
        <dbReference type="ARBA" id="ARBA00022741"/>
    </source>
</evidence>
<feature type="compositionally biased region" description="Low complexity" evidence="8">
    <location>
        <begin position="399"/>
        <end position="431"/>
    </location>
</feature>
<dbReference type="InterPro" id="IPR011009">
    <property type="entry name" value="Kinase-like_dom_sf"/>
</dbReference>
<dbReference type="Proteomes" id="UP001552479">
    <property type="component" value="Unassembled WGS sequence"/>
</dbReference>
<dbReference type="GO" id="GO:0016301">
    <property type="term" value="F:kinase activity"/>
    <property type="evidence" value="ECO:0007669"/>
    <property type="project" value="UniProtKB-KW"/>
</dbReference>
<dbReference type="PANTHER" id="PTHR43671">
    <property type="entry name" value="SERINE/THREONINE-PROTEIN KINASE NEK"/>
    <property type="match status" value="1"/>
</dbReference>
<comment type="similarity">
    <text evidence="1">Belongs to the protein kinase superfamily. NEK Ser/Thr protein kinase family. NIMA subfamily.</text>
</comment>
<evidence type="ECO:0000256" key="2">
    <source>
        <dbReference type="ARBA" id="ARBA00012513"/>
    </source>
</evidence>
<evidence type="ECO:0000256" key="6">
    <source>
        <dbReference type="ARBA" id="ARBA00022840"/>
    </source>
</evidence>
<dbReference type="PROSITE" id="PS00108">
    <property type="entry name" value="PROTEIN_KINASE_ST"/>
    <property type="match status" value="1"/>
</dbReference>
<dbReference type="Gene3D" id="3.30.200.20">
    <property type="entry name" value="Phosphorylase Kinase, domain 1"/>
    <property type="match status" value="1"/>
</dbReference>
<dbReference type="Pfam" id="PF00069">
    <property type="entry name" value="Pkinase"/>
    <property type="match status" value="1"/>
</dbReference>
<evidence type="ECO:0000313" key="11">
    <source>
        <dbReference type="Proteomes" id="UP001552479"/>
    </source>
</evidence>
<evidence type="ECO:0000259" key="9">
    <source>
        <dbReference type="PROSITE" id="PS50011"/>
    </source>
</evidence>
<evidence type="ECO:0000313" key="10">
    <source>
        <dbReference type="EMBL" id="MEV4926593.1"/>
    </source>
</evidence>
<feature type="region of interest" description="Disordered" evidence="8">
    <location>
        <begin position="306"/>
        <end position="361"/>
    </location>
</feature>
<feature type="region of interest" description="Disordered" evidence="8">
    <location>
        <begin position="388"/>
        <end position="431"/>
    </location>
</feature>
<dbReference type="InterPro" id="IPR050660">
    <property type="entry name" value="NEK_Ser/Thr_kinase"/>
</dbReference>
<dbReference type="Gene3D" id="1.10.510.10">
    <property type="entry name" value="Transferase(Phosphotransferase) domain 1"/>
    <property type="match status" value="1"/>
</dbReference>
<organism evidence="10 11">
    <name type="scientific">Streptomyces roseoverticillatus</name>
    <dbReference type="NCBI Taxonomy" id="66429"/>
    <lineage>
        <taxon>Bacteria</taxon>
        <taxon>Bacillati</taxon>
        <taxon>Actinomycetota</taxon>
        <taxon>Actinomycetes</taxon>
        <taxon>Kitasatosporales</taxon>
        <taxon>Streptomycetaceae</taxon>
        <taxon>Streptomyces</taxon>
    </lineage>
</organism>
<dbReference type="PROSITE" id="PS50011">
    <property type="entry name" value="PROTEIN_KINASE_DOM"/>
    <property type="match status" value="1"/>
</dbReference>
<feature type="domain" description="Protein kinase" evidence="9">
    <location>
        <begin position="15"/>
        <end position="281"/>
    </location>
</feature>
<keyword evidence="6 7" id="KW-0067">ATP-binding</keyword>
<sequence length="576" mass="60527">MRPLRADDPSEVAGYRLLARIGEGGMGSVFLSRTRGNQPVALKVIRGEFADEEEYRLRFQQEVRAARQVRGYHVVPVVDHDATGERPWLASTYIPGLPLHTALETFGPLPVPVVLQLVGCVAEALRAVHAAGIIHRDLKPSNVLLGSEGPWVIDFGIARAADCTQLTRSGGVVGTPQYMSPEHVAGLPLTPASDMFSLGLLAAVAATGDHPFGEGQATTVAHRIGNAATRPPDLGRYPAELRPLLDRCLAPEPGDRPGPAELAALCEQACGRELRDFDGWLPAPLAAETARRDQAVRELPDAPVVPAQHTYGSSLGPDAPTHPPQSSGSSYRPAGTGPAFGSRLTTGPGAPSDGAPVGPSAARHPRKLLLAAVALAAVTGLGTALYEWPGGGDPEHRAQQPPATSRTPAATPPSQAVSPAPPSAGAVPATAGAPAAPVFSARPLMLRPPSGNSLFADFDVPQTTTDNSRTAGVTELRYENTEGAAADAYQSLHFITPMGVSSGTTYQECLAGAQTNVLPTDVSKKDLIDHTTLHEGMVLCTLTTEHNLAMLEIKKVTGQNDMPAFDTLLTLWRMRS</sequence>
<gene>
    <name evidence="10" type="ORF">AB0L03_27865</name>
</gene>
<dbReference type="SMART" id="SM00220">
    <property type="entry name" value="S_TKc"/>
    <property type="match status" value="1"/>
</dbReference>
<keyword evidence="3" id="KW-0808">Transferase</keyword>
<evidence type="ECO:0000256" key="3">
    <source>
        <dbReference type="ARBA" id="ARBA00022679"/>
    </source>
</evidence>
<name>A0ABV3J1M9_9ACTN</name>
<feature type="binding site" evidence="7">
    <location>
        <position position="43"/>
    </location>
    <ligand>
        <name>ATP</name>
        <dbReference type="ChEBI" id="CHEBI:30616"/>
    </ligand>
</feature>
<keyword evidence="11" id="KW-1185">Reference proteome</keyword>
<dbReference type="InterPro" id="IPR000719">
    <property type="entry name" value="Prot_kinase_dom"/>
</dbReference>
<dbReference type="EC" id="2.7.11.1" evidence="2"/>
<proteinExistence type="inferred from homology"/>
<dbReference type="PROSITE" id="PS00107">
    <property type="entry name" value="PROTEIN_KINASE_ATP"/>
    <property type="match status" value="1"/>
</dbReference>
<dbReference type="CDD" id="cd14014">
    <property type="entry name" value="STKc_PknB_like"/>
    <property type="match status" value="1"/>
</dbReference>